<dbReference type="EMBL" id="CADCVR010000048">
    <property type="protein sequence ID" value="CAA9492663.1"/>
    <property type="molecule type" value="Genomic_DNA"/>
</dbReference>
<reference evidence="2" key="1">
    <citation type="submission" date="2020-02" db="EMBL/GenBank/DDBJ databases">
        <authorList>
            <person name="Meier V. D."/>
        </authorList>
    </citation>
    <scope>NUCLEOTIDE SEQUENCE</scope>
    <source>
        <strain evidence="2">AVDCRST_MAG53</strain>
    </source>
</reference>
<feature type="compositionally biased region" description="Low complexity" evidence="1">
    <location>
        <begin position="7"/>
        <end position="27"/>
    </location>
</feature>
<name>A0A6J4SFK2_9ACTN</name>
<accession>A0A6J4SFK2</accession>
<evidence type="ECO:0000313" key="2">
    <source>
        <dbReference type="EMBL" id="CAA9492663.1"/>
    </source>
</evidence>
<evidence type="ECO:0000256" key="1">
    <source>
        <dbReference type="SAM" id="MobiDB-lite"/>
    </source>
</evidence>
<proteinExistence type="predicted"/>
<protein>
    <submittedName>
        <fullName evidence="2">Uncharacterized protein</fullName>
    </submittedName>
</protein>
<gene>
    <name evidence="2" type="ORF">AVDCRST_MAG53-1623</name>
</gene>
<organism evidence="2">
    <name type="scientific">uncultured Solirubrobacteraceae bacterium</name>
    <dbReference type="NCBI Taxonomy" id="1162706"/>
    <lineage>
        <taxon>Bacteria</taxon>
        <taxon>Bacillati</taxon>
        <taxon>Actinomycetota</taxon>
        <taxon>Thermoleophilia</taxon>
        <taxon>Solirubrobacterales</taxon>
        <taxon>Solirubrobacteraceae</taxon>
        <taxon>environmental samples</taxon>
    </lineage>
</organism>
<dbReference type="AlphaFoldDB" id="A0A6J4SFK2"/>
<sequence>MASAVTGASDDAARGASAGAPVASVAGSGPKVVLEASGMWE</sequence>
<feature type="region of interest" description="Disordered" evidence="1">
    <location>
        <begin position="1"/>
        <end position="27"/>
    </location>
</feature>